<dbReference type="SUPFAM" id="SSF51735">
    <property type="entry name" value="NAD(P)-binding Rossmann-fold domains"/>
    <property type="match status" value="1"/>
</dbReference>
<sequence length="323" mass="34730">MLIYVENIRGRDPAYLIEPAAVRAAIRGLPMDVDIVDAFSDAPDIGALEKADFFVGAKLDTARLNRHGGRLKLIHCTSAGVEGYLPLDWLPDRAVLTNSSGIHAEKAGEFGLLALLMLNDHVPQHMTSQRSHAWKRKLARPIRGKTVLIYGVGALGGAIAEKAKLLGLNIWGVRRSGAPHPHVECMFHPDLLAQALPSVDFLLVTCPLTAATRGAIGARELMMLPPHAGVVNMARAAVVDYDALAELLREGRLAGAVLDVFDPEPLPATAPWWDVPNLMVIPHVSADDPVGYIDRSLAIFGRNLANLAAGRPLDNVVDASIGY</sequence>
<evidence type="ECO:0000256" key="2">
    <source>
        <dbReference type="ARBA" id="ARBA00023027"/>
    </source>
</evidence>
<comment type="caution">
    <text evidence="4">The sequence shown here is derived from an EMBL/GenBank/DDBJ whole genome shotgun (WGS) entry which is preliminary data.</text>
</comment>
<accession>A0A261S209</accession>
<dbReference type="AlphaFoldDB" id="A0A261S209"/>
<dbReference type="InterPro" id="IPR006140">
    <property type="entry name" value="D-isomer_DH_NAD-bd"/>
</dbReference>
<dbReference type="PANTHER" id="PTHR43333:SF1">
    <property type="entry name" value="D-ISOMER SPECIFIC 2-HYDROXYACID DEHYDROGENASE NAD-BINDING DOMAIN-CONTAINING PROTEIN"/>
    <property type="match status" value="1"/>
</dbReference>
<dbReference type="PANTHER" id="PTHR43333">
    <property type="entry name" value="2-HACID_DH_C DOMAIN-CONTAINING PROTEIN"/>
    <property type="match status" value="1"/>
</dbReference>
<keyword evidence="2" id="KW-0520">NAD</keyword>
<dbReference type="OrthoDB" id="9805416at2"/>
<evidence type="ECO:0000256" key="1">
    <source>
        <dbReference type="ARBA" id="ARBA00023002"/>
    </source>
</evidence>
<dbReference type="Gene3D" id="3.40.50.720">
    <property type="entry name" value="NAD(P)-binding Rossmann-like Domain"/>
    <property type="match status" value="2"/>
</dbReference>
<gene>
    <name evidence="4" type="ORF">CAL29_26065</name>
</gene>
<evidence type="ECO:0000259" key="3">
    <source>
        <dbReference type="Pfam" id="PF02826"/>
    </source>
</evidence>
<dbReference type="EMBL" id="NEVM01000005">
    <property type="protein sequence ID" value="OZI31379.1"/>
    <property type="molecule type" value="Genomic_DNA"/>
</dbReference>
<protein>
    <submittedName>
        <fullName evidence="4">D-2-hydroxyacid dehydrogenase</fullName>
    </submittedName>
</protein>
<evidence type="ECO:0000313" key="4">
    <source>
        <dbReference type="EMBL" id="OZI31379.1"/>
    </source>
</evidence>
<dbReference type="Proteomes" id="UP000216020">
    <property type="component" value="Unassembled WGS sequence"/>
</dbReference>
<proteinExistence type="predicted"/>
<reference evidence="5" key="1">
    <citation type="submission" date="2017-05" db="EMBL/GenBank/DDBJ databases">
        <title>Complete and WGS of Bordetella genogroups.</title>
        <authorList>
            <person name="Spilker T."/>
            <person name="Lipuma J."/>
        </authorList>
    </citation>
    <scope>NUCLEOTIDE SEQUENCE [LARGE SCALE GENOMIC DNA]</scope>
    <source>
        <strain evidence="5">AU16122</strain>
    </source>
</reference>
<evidence type="ECO:0000313" key="5">
    <source>
        <dbReference type="Proteomes" id="UP000216020"/>
    </source>
</evidence>
<dbReference type="CDD" id="cd05300">
    <property type="entry name" value="2-Hacid_dh_1"/>
    <property type="match status" value="1"/>
</dbReference>
<dbReference type="InterPro" id="IPR036291">
    <property type="entry name" value="NAD(P)-bd_dom_sf"/>
</dbReference>
<organism evidence="4 5">
    <name type="scientific">Bordetella genomosp. 10</name>
    <dbReference type="NCBI Taxonomy" id="1416804"/>
    <lineage>
        <taxon>Bacteria</taxon>
        <taxon>Pseudomonadati</taxon>
        <taxon>Pseudomonadota</taxon>
        <taxon>Betaproteobacteria</taxon>
        <taxon>Burkholderiales</taxon>
        <taxon>Alcaligenaceae</taxon>
        <taxon>Bordetella</taxon>
    </lineage>
</organism>
<name>A0A261S209_9BORD</name>
<keyword evidence="1" id="KW-0560">Oxidoreductase</keyword>
<dbReference type="GO" id="GO:0016491">
    <property type="term" value="F:oxidoreductase activity"/>
    <property type="evidence" value="ECO:0007669"/>
    <property type="project" value="UniProtKB-KW"/>
</dbReference>
<dbReference type="Pfam" id="PF02826">
    <property type="entry name" value="2-Hacid_dh_C"/>
    <property type="match status" value="1"/>
</dbReference>
<feature type="domain" description="D-isomer specific 2-hydroxyacid dehydrogenase NAD-binding" evidence="3">
    <location>
        <begin position="114"/>
        <end position="285"/>
    </location>
</feature>
<dbReference type="GO" id="GO:0051287">
    <property type="term" value="F:NAD binding"/>
    <property type="evidence" value="ECO:0007669"/>
    <property type="project" value="InterPro"/>
</dbReference>
<dbReference type="SUPFAM" id="SSF52283">
    <property type="entry name" value="Formate/glycerate dehydrogenase catalytic domain-like"/>
    <property type="match status" value="1"/>
</dbReference>
<keyword evidence="5" id="KW-1185">Reference proteome</keyword>